<evidence type="ECO:0000256" key="4">
    <source>
        <dbReference type="ARBA" id="ARBA00022801"/>
    </source>
</evidence>
<proteinExistence type="inferred from homology"/>
<keyword evidence="4 5" id="KW-0378">Hydrolase</keyword>
<accession>A0A7D4B615</accession>
<dbReference type="GO" id="GO:0004518">
    <property type="term" value="F:nuclease activity"/>
    <property type="evidence" value="ECO:0007669"/>
    <property type="project" value="UniProtKB-KW"/>
</dbReference>
<evidence type="ECO:0000256" key="5">
    <source>
        <dbReference type="HAMAP-Rule" id="MF_00651"/>
    </source>
</evidence>
<dbReference type="SMART" id="SM00732">
    <property type="entry name" value="YqgFc"/>
    <property type="match status" value="1"/>
</dbReference>
<dbReference type="InterPro" id="IPR006641">
    <property type="entry name" value="YqgF/RNaseH-like_dom"/>
</dbReference>
<dbReference type="GO" id="GO:0016788">
    <property type="term" value="F:hydrolase activity, acting on ester bonds"/>
    <property type="evidence" value="ECO:0007669"/>
    <property type="project" value="UniProtKB-UniRule"/>
</dbReference>
<dbReference type="InterPro" id="IPR012337">
    <property type="entry name" value="RNaseH-like_sf"/>
</dbReference>
<dbReference type="RefSeq" id="WP_173211830.1">
    <property type="nucleotide sequence ID" value="NZ_CP053921.1"/>
</dbReference>
<dbReference type="CDD" id="cd16964">
    <property type="entry name" value="YqgF"/>
    <property type="match status" value="1"/>
</dbReference>
<comment type="similarity">
    <text evidence="5">Belongs to the YqgF HJR family.</text>
</comment>
<feature type="domain" description="YqgF/RNase H-like" evidence="6">
    <location>
        <begin position="22"/>
        <end position="122"/>
    </location>
</feature>
<dbReference type="KEGG" id="emv:HQR01_00335"/>
<name>A0A7D4B615_9SPHN</name>
<keyword evidence="2 5" id="KW-0690">Ribosome biogenesis</keyword>
<dbReference type="Pfam" id="PF03652">
    <property type="entry name" value="RuvX"/>
    <property type="match status" value="1"/>
</dbReference>
<dbReference type="SUPFAM" id="SSF53098">
    <property type="entry name" value="Ribonuclease H-like"/>
    <property type="match status" value="1"/>
</dbReference>
<evidence type="ECO:0000256" key="2">
    <source>
        <dbReference type="ARBA" id="ARBA00022517"/>
    </source>
</evidence>
<dbReference type="InterPro" id="IPR037027">
    <property type="entry name" value="YqgF/RNaseH-like_dom_sf"/>
</dbReference>
<dbReference type="AlphaFoldDB" id="A0A7D4B615"/>
<dbReference type="GO" id="GO:0005829">
    <property type="term" value="C:cytosol"/>
    <property type="evidence" value="ECO:0007669"/>
    <property type="project" value="TreeGrafter"/>
</dbReference>
<reference evidence="7 8" key="1">
    <citation type="submission" date="2020-05" db="EMBL/GenBank/DDBJ databases">
        <title>Erythrobacter mangrovi sp. nov., isolated from rhizosphere soil of mangrove plant (Kandelia candel).</title>
        <authorList>
            <person name="Ye Y.H."/>
        </authorList>
    </citation>
    <scope>NUCLEOTIDE SEQUENCE [LARGE SCALE GENOMIC DNA]</scope>
    <source>
        <strain evidence="7 8">EB310</strain>
    </source>
</reference>
<dbReference type="Gene3D" id="3.30.420.140">
    <property type="entry name" value="YqgF/RNase H-like domain"/>
    <property type="match status" value="1"/>
</dbReference>
<sequence>MDGKPLVTDSALDFGDALPDGGALLGLDVGTKTLGVATCDAGWRFATAGKTLPRGKFSKDSEALRTLVQDRSIRGVVIGLPRNMDGSEGPRAQASRAYARNVAAALELPVLLWDERWSTASAEGAMIAQDLSRAKRAEKIDSHAAAIILQGAIDALAGGGFSIG</sequence>
<gene>
    <name evidence="7" type="primary">ruvX</name>
    <name evidence="7" type="ORF">HQR01_00335</name>
</gene>
<evidence type="ECO:0000313" key="8">
    <source>
        <dbReference type="Proteomes" id="UP000504693"/>
    </source>
</evidence>
<organism evidence="7 8">
    <name type="scientific">Erythrobacter mangrovi</name>
    <dbReference type="NCBI Taxonomy" id="2739433"/>
    <lineage>
        <taxon>Bacteria</taxon>
        <taxon>Pseudomonadati</taxon>
        <taxon>Pseudomonadota</taxon>
        <taxon>Alphaproteobacteria</taxon>
        <taxon>Sphingomonadales</taxon>
        <taxon>Erythrobacteraceae</taxon>
        <taxon>Erythrobacter/Porphyrobacter group</taxon>
        <taxon>Erythrobacter</taxon>
    </lineage>
</organism>
<keyword evidence="8" id="KW-1185">Reference proteome</keyword>
<evidence type="ECO:0000256" key="1">
    <source>
        <dbReference type="ARBA" id="ARBA00022490"/>
    </source>
</evidence>
<dbReference type="EC" id="3.1.-.-" evidence="5"/>
<keyword evidence="1 5" id="KW-0963">Cytoplasm</keyword>
<dbReference type="InterPro" id="IPR005227">
    <property type="entry name" value="YqgF"/>
</dbReference>
<dbReference type="HAMAP" id="MF_00651">
    <property type="entry name" value="Nuclease_YqgF"/>
    <property type="match status" value="1"/>
</dbReference>
<dbReference type="GO" id="GO:0000967">
    <property type="term" value="P:rRNA 5'-end processing"/>
    <property type="evidence" value="ECO:0007669"/>
    <property type="project" value="UniProtKB-UniRule"/>
</dbReference>
<evidence type="ECO:0000259" key="6">
    <source>
        <dbReference type="SMART" id="SM00732"/>
    </source>
</evidence>
<evidence type="ECO:0000256" key="3">
    <source>
        <dbReference type="ARBA" id="ARBA00022722"/>
    </source>
</evidence>
<dbReference type="Proteomes" id="UP000504693">
    <property type="component" value="Chromosome"/>
</dbReference>
<keyword evidence="3 5" id="KW-0540">Nuclease</keyword>
<protein>
    <recommendedName>
        <fullName evidence="5">Putative pre-16S rRNA nuclease</fullName>
        <ecNumber evidence="5">3.1.-.-</ecNumber>
    </recommendedName>
</protein>
<dbReference type="NCBIfam" id="TIGR00250">
    <property type="entry name" value="RNAse_H_YqgF"/>
    <property type="match status" value="1"/>
</dbReference>
<dbReference type="PANTHER" id="PTHR33317">
    <property type="entry name" value="POLYNUCLEOTIDYL TRANSFERASE, RIBONUCLEASE H-LIKE SUPERFAMILY PROTEIN"/>
    <property type="match status" value="1"/>
</dbReference>
<comment type="subcellular location">
    <subcellularLocation>
        <location evidence="5">Cytoplasm</location>
    </subcellularLocation>
</comment>
<dbReference type="PANTHER" id="PTHR33317:SF4">
    <property type="entry name" value="POLYNUCLEOTIDYL TRANSFERASE, RIBONUCLEASE H-LIKE SUPERFAMILY PROTEIN"/>
    <property type="match status" value="1"/>
</dbReference>
<evidence type="ECO:0000313" key="7">
    <source>
        <dbReference type="EMBL" id="QKG69943.1"/>
    </source>
</evidence>
<dbReference type="EMBL" id="CP053921">
    <property type="protein sequence ID" value="QKG69943.1"/>
    <property type="molecule type" value="Genomic_DNA"/>
</dbReference>
<comment type="function">
    <text evidence="5">Could be a nuclease involved in processing of the 5'-end of pre-16S rRNA.</text>
</comment>